<name>A2FN82_TRIV3</name>
<dbReference type="AlphaFoldDB" id="A2FN82"/>
<evidence type="ECO:0000313" key="3">
    <source>
        <dbReference type="Proteomes" id="UP000001542"/>
    </source>
</evidence>
<reference evidence="2" key="2">
    <citation type="journal article" date="2007" name="Science">
        <title>Draft genome sequence of the sexually transmitted pathogen Trichomonas vaginalis.</title>
        <authorList>
            <person name="Carlton J.M."/>
            <person name="Hirt R.P."/>
            <person name="Silva J.C."/>
            <person name="Delcher A.L."/>
            <person name="Schatz M."/>
            <person name="Zhao Q."/>
            <person name="Wortman J.R."/>
            <person name="Bidwell S.L."/>
            <person name="Alsmark U.C.M."/>
            <person name="Besteiro S."/>
            <person name="Sicheritz-Ponten T."/>
            <person name="Noel C.J."/>
            <person name="Dacks J.B."/>
            <person name="Foster P.G."/>
            <person name="Simillion C."/>
            <person name="Van de Peer Y."/>
            <person name="Miranda-Saavedra D."/>
            <person name="Barton G.J."/>
            <person name="Westrop G.D."/>
            <person name="Mueller S."/>
            <person name="Dessi D."/>
            <person name="Fiori P.L."/>
            <person name="Ren Q."/>
            <person name="Paulsen I."/>
            <person name="Zhang H."/>
            <person name="Bastida-Corcuera F.D."/>
            <person name="Simoes-Barbosa A."/>
            <person name="Brown M.T."/>
            <person name="Hayes R.D."/>
            <person name="Mukherjee M."/>
            <person name="Okumura C.Y."/>
            <person name="Schneider R."/>
            <person name="Smith A.J."/>
            <person name="Vanacova S."/>
            <person name="Villalvazo M."/>
            <person name="Haas B.J."/>
            <person name="Pertea M."/>
            <person name="Feldblyum T.V."/>
            <person name="Utterback T.R."/>
            <person name="Shu C.L."/>
            <person name="Osoegawa K."/>
            <person name="de Jong P.J."/>
            <person name="Hrdy I."/>
            <person name="Horvathova L."/>
            <person name="Zubacova Z."/>
            <person name="Dolezal P."/>
            <person name="Malik S.B."/>
            <person name="Logsdon J.M. Jr."/>
            <person name="Henze K."/>
            <person name="Gupta A."/>
            <person name="Wang C.C."/>
            <person name="Dunne R.L."/>
            <person name="Upcroft J.A."/>
            <person name="Upcroft P."/>
            <person name="White O."/>
            <person name="Salzberg S.L."/>
            <person name="Tang P."/>
            <person name="Chiu C.-H."/>
            <person name="Lee Y.-S."/>
            <person name="Embley T.M."/>
            <person name="Coombs G.H."/>
            <person name="Mottram J.C."/>
            <person name="Tachezy J."/>
            <person name="Fraser-Liggett C.M."/>
            <person name="Johnson P.J."/>
        </authorList>
    </citation>
    <scope>NUCLEOTIDE SEQUENCE [LARGE SCALE GENOMIC DNA]</scope>
    <source>
        <strain evidence="2">G3</strain>
    </source>
</reference>
<keyword evidence="1" id="KW-0812">Transmembrane</keyword>
<keyword evidence="1" id="KW-1133">Transmembrane helix</keyword>
<keyword evidence="3" id="KW-1185">Reference proteome</keyword>
<accession>A2FN82</accession>
<gene>
    <name evidence="2" type="ORF">TVAG_003300</name>
</gene>
<dbReference type="InParanoid" id="A2FN82"/>
<dbReference type="VEuPathDB" id="TrichDB:TVAG_003300"/>
<proteinExistence type="predicted"/>
<organism evidence="2 3">
    <name type="scientific">Trichomonas vaginalis (strain ATCC PRA-98 / G3)</name>
    <dbReference type="NCBI Taxonomy" id="412133"/>
    <lineage>
        <taxon>Eukaryota</taxon>
        <taxon>Metamonada</taxon>
        <taxon>Parabasalia</taxon>
        <taxon>Trichomonadida</taxon>
        <taxon>Trichomonadidae</taxon>
        <taxon>Trichomonas</taxon>
    </lineage>
</organism>
<sequence length="114" mass="12940">MNKEVTELWQKLTIGFITNIFFSVVFAYFDAWYKNFEDSVKIVLEVFSFRVPSLRKCNANKQIDCVASKTIGSVASDKIVSILTKKKGLNSTDSSFAYLGCIANINDMNLKMIY</sequence>
<reference evidence="2" key="1">
    <citation type="submission" date="2006-10" db="EMBL/GenBank/DDBJ databases">
        <authorList>
            <person name="Amadeo P."/>
            <person name="Zhao Q."/>
            <person name="Wortman J."/>
            <person name="Fraser-Liggett C."/>
            <person name="Carlton J."/>
        </authorList>
    </citation>
    <scope>NUCLEOTIDE SEQUENCE</scope>
    <source>
        <strain evidence="2">G3</strain>
    </source>
</reference>
<keyword evidence="1" id="KW-0472">Membrane</keyword>
<feature type="transmembrane region" description="Helical" evidence="1">
    <location>
        <begin position="12"/>
        <end position="33"/>
    </location>
</feature>
<dbReference type="Proteomes" id="UP000001542">
    <property type="component" value="Unassembled WGS sequence"/>
</dbReference>
<evidence type="ECO:0000256" key="1">
    <source>
        <dbReference type="SAM" id="Phobius"/>
    </source>
</evidence>
<dbReference type="EMBL" id="DS113900">
    <property type="protein sequence ID" value="EAX93641.1"/>
    <property type="molecule type" value="Genomic_DNA"/>
</dbReference>
<protein>
    <submittedName>
        <fullName evidence="2">Uncharacterized protein</fullName>
    </submittedName>
</protein>
<evidence type="ECO:0000313" key="2">
    <source>
        <dbReference type="EMBL" id="EAX93641.1"/>
    </source>
</evidence>